<feature type="non-terminal residue" evidence="1">
    <location>
        <position position="1"/>
    </location>
</feature>
<dbReference type="OrthoDB" id="30195at2759"/>
<evidence type="ECO:0000313" key="1">
    <source>
        <dbReference type="EMBL" id="CAG8634519.1"/>
    </source>
</evidence>
<keyword evidence="2" id="KW-1185">Reference proteome</keyword>
<sequence>MPSISNVNHCKSAITTSAWPADHLPHDDTANALEVAALGPLEEISFVYFFRKSYIGDNSHTFSDIECDRQLILRRYQLRIFDARNNTVNKSYTSEKQERFTLYVMGLYTTAEGCNGNA</sequence>
<organism evidence="1 2">
    <name type="scientific">Paraglomus brasilianum</name>
    <dbReference type="NCBI Taxonomy" id="144538"/>
    <lineage>
        <taxon>Eukaryota</taxon>
        <taxon>Fungi</taxon>
        <taxon>Fungi incertae sedis</taxon>
        <taxon>Mucoromycota</taxon>
        <taxon>Glomeromycotina</taxon>
        <taxon>Glomeromycetes</taxon>
        <taxon>Paraglomerales</taxon>
        <taxon>Paraglomeraceae</taxon>
        <taxon>Paraglomus</taxon>
    </lineage>
</organism>
<proteinExistence type="predicted"/>
<dbReference type="EMBL" id="CAJVPI010002057">
    <property type="protein sequence ID" value="CAG8634519.1"/>
    <property type="molecule type" value="Genomic_DNA"/>
</dbReference>
<protein>
    <submittedName>
        <fullName evidence="1">2832_t:CDS:1</fullName>
    </submittedName>
</protein>
<reference evidence="1" key="1">
    <citation type="submission" date="2021-06" db="EMBL/GenBank/DDBJ databases">
        <authorList>
            <person name="Kallberg Y."/>
            <person name="Tangrot J."/>
            <person name="Rosling A."/>
        </authorList>
    </citation>
    <scope>NUCLEOTIDE SEQUENCE</scope>
    <source>
        <strain evidence="1">BR232B</strain>
    </source>
</reference>
<comment type="caution">
    <text evidence="1">The sequence shown here is derived from an EMBL/GenBank/DDBJ whole genome shotgun (WGS) entry which is preliminary data.</text>
</comment>
<evidence type="ECO:0000313" key="2">
    <source>
        <dbReference type="Proteomes" id="UP000789739"/>
    </source>
</evidence>
<dbReference type="AlphaFoldDB" id="A0A9N9GWE0"/>
<gene>
    <name evidence="1" type="ORF">PBRASI_LOCUS9431</name>
</gene>
<name>A0A9N9GWE0_9GLOM</name>
<accession>A0A9N9GWE0</accession>
<dbReference type="Proteomes" id="UP000789739">
    <property type="component" value="Unassembled WGS sequence"/>
</dbReference>